<keyword evidence="9" id="KW-1185">Reference proteome</keyword>
<name>A0A7J7CBQ4_TRIWF</name>
<dbReference type="InterPro" id="IPR027417">
    <property type="entry name" value="P-loop_NTPase"/>
</dbReference>
<comment type="catalytic activity">
    <reaction evidence="5">
        <text>ATP + H2O = ADP + phosphate + H(+)</text>
        <dbReference type="Rhea" id="RHEA:13065"/>
        <dbReference type="ChEBI" id="CHEBI:15377"/>
        <dbReference type="ChEBI" id="CHEBI:15378"/>
        <dbReference type="ChEBI" id="CHEBI:30616"/>
        <dbReference type="ChEBI" id="CHEBI:43474"/>
        <dbReference type="ChEBI" id="CHEBI:456216"/>
    </reaction>
</comment>
<dbReference type="OrthoDB" id="10251412at2759"/>
<proteinExistence type="inferred from homology"/>
<evidence type="ECO:0000256" key="4">
    <source>
        <dbReference type="ARBA" id="ARBA00022842"/>
    </source>
</evidence>
<reference evidence="8 9" key="1">
    <citation type="journal article" date="2020" name="Nat. Commun.">
        <title>Genome of Tripterygium wilfordii and identification of cytochrome P450 involved in triptolide biosynthesis.</title>
        <authorList>
            <person name="Tu L."/>
            <person name="Su P."/>
            <person name="Zhang Z."/>
            <person name="Gao L."/>
            <person name="Wang J."/>
            <person name="Hu T."/>
            <person name="Zhou J."/>
            <person name="Zhang Y."/>
            <person name="Zhao Y."/>
            <person name="Liu Y."/>
            <person name="Song Y."/>
            <person name="Tong Y."/>
            <person name="Lu Y."/>
            <person name="Yang J."/>
            <person name="Xu C."/>
            <person name="Jia M."/>
            <person name="Peters R.J."/>
            <person name="Huang L."/>
            <person name="Gao W."/>
        </authorList>
    </citation>
    <scope>NUCLEOTIDE SEQUENCE [LARGE SCALE GENOMIC DNA]</scope>
    <source>
        <strain evidence="9">cv. XIE 37</strain>
        <tissue evidence="8">Leaf</tissue>
    </source>
</reference>
<keyword evidence="4" id="KW-0460">Magnesium</keyword>
<dbReference type="SMART" id="SM00382">
    <property type="entry name" value="AAA"/>
    <property type="match status" value="1"/>
</dbReference>
<feature type="domain" description="AAA+ ATPase" evidence="7">
    <location>
        <begin position="218"/>
        <end position="342"/>
    </location>
</feature>
<evidence type="ECO:0000256" key="3">
    <source>
        <dbReference type="ARBA" id="ARBA00022801"/>
    </source>
</evidence>
<gene>
    <name evidence="8" type="ORF">HS088_TW19G00904</name>
</gene>
<dbReference type="InParanoid" id="A0A7J7CBQ4"/>
<protein>
    <submittedName>
        <fullName evidence="8">Putative P-loop containing nucleoside triphosphate hydrolases superfamily protein</fullName>
    </submittedName>
</protein>
<dbReference type="Pfam" id="PF25568">
    <property type="entry name" value="AAA_lid_At3g28540"/>
    <property type="match status" value="1"/>
</dbReference>
<evidence type="ECO:0000256" key="1">
    <source>
        <dbReference type="ARBA" id="ARBA00001946"/>
    </source>
</evidence>
<comment type="cofactor">
    <cofactor evidence="1">
        <name>Mg(2+)</name>
        <dbReference type="ChEBI" id="CHEBI:18420"/>
    </cofactor>
</comment>
<feature type="region of interest" description="Disordered" evidence="6">
    <location>
        <begin position="410"/>
        <end position="435"/>
    </location>
</feature>
<sequence length="468" mass="53529">MAPAIALAFAMLVLFMILRFLSTTSSLSILGRLWRSFEDLFHVHQLYRVPQTDHEHLQQNQLYRKVSTYLNSLPSHHEDADVTNLFTGPKPNDIILRFDPEKHSIPDTFLGAKMSWTHVERTFVLKLRKKDKRRVLRPYLQHILSVAEENELSNREIRMYMNFPAVEGMHGRWRWVQFNHPATFDTVVMDGDVKNKVKSDLESFLKSKQYYNKLGRVWKRSYLLYGASGTGKSSFIAAMAKFLCFDVYDVDLSRVSDDADLKMLLLETTARSVIVIEGLDRFLTEKSTTVSLSGILNFMDGIISCCGKERVMVFTMNSKDQIDQAVMRPGRIDVHIHFPPCDFSAFKGLANSYLGVKEHKLFSQVEEMIQYGSSLSPAEIGEIMISNRSSPSRAIKYVITALQANRKIGQRLSEDGSGHGVENKGDREPGSLFDRENSVKDFRKLYGLLRMGSKRKDEPYDLGSIDKQ</sequence>
<dbReference type="GO" id="GO:0016887">
    <property type="term" value="F:ATP hydrolysis activity"/>
    <property type="evidence" value="ECO:0007669"/>
    <property type="project" value="InterPro"/>
</dbReference>
<dbReference type="EMBL" id="JAAARO010000019">
    <property type="protein sequence ID" value="KAF5731297.1"/>
    <property type="molecule type" value="Genomic_DNA"/>
</dbReference>
<evidence type="ECO:0000256" key="6">
    <source>
        <dbReference type="SAM" id="MobiDB-lite"/>
    </source>
</evidence>
<accession>A0A7J7CBQ4</accession>
<evidence type="ECO:0000256" key="5">
    <source>
        <dbReference type="ARBA" id="ARBA00049360"/>
    </source>
</evidence>
<dbReference type="GO" id="GO:0006950">
    <property type="term" value="P:response to stress"/>
    <property type="evidence" value="ECO:0007669"/>
    <property type="project" value="UniProtKB-ARBA"/>
</dbReference>
<dbReference type="PANTHER" id="PTHR23070">
    <property type="entry name" value="BCS1 AAA-TYPE ATPASE"/>
    <property type="match status" value="1"/>
</dbReference>
<dbReference type="InterPro" id="IPR050747">
    <property type="entry name" value="Mitochondrial_chaperone_BCS1"/>
</dbReference>
<dbReference type="InterPro" id="IPR003593">
    <property type="entry name" value="AAA+_ATPase"/>
</dbReference>
<keyword evidence="3 8" id="KW-0378">Hydrolase</keyword>
<evidence type="ECO:0000259" key="7">
    <source>
        <dbReference type="SMART" id="SM00382"/>
    </source>
</evidence>
<comment type="caution">
    <text evidence="8">The sequence shown here is derived from an EMBL/GenBank/DDBJ whole genome shotgun (WGS) entry which is preliminary data.</text>
</comment>
<comment type="similarity">
    <text evidence="2">Belongs to the AAA ATPase family. BCS1 subfamily.</text>
</comment>
<evidence type="ECO:0000256" key="2">
    <source>
        <dbReference type="ARBA" id="ARBA00007448"/>
    </source>
</evidence>
<evidence type="ECO:0000313" key="9">
    <source>
        <dbReference type="Proteomes" id="UP000593562"/>
    </source>
</evidence>
<dbReference type="Pfam" id="PF00004">
    <property type="entry name" value="AAA"/>
    <property type="match status" value="1"/>
</dbReference>
<dbReference type="GO" id="GO:0005524">
    <property type="term" value="F:ATP binding"/>
    <property type="evidence" value="ECO:0007669"/>
    <property type="project" value="InterPro"/>
</dbReference>
<dbReference type="Proteomes" id="UP000593562">
    <property type="component" value="Unassembled WGS sequence"/>
</dbReference>
<dbReference type="Gene3D" id="3.40.50.300">
    <property type="entry name" value="P-loop containing nucleotide triphosphate hydrolases"/>
    <property type="match status" value="1"/>
</dbReference>
<dbReference type="Pfam" id="PF14363">
    <property type="entry name" value="AAA_assoc"/>
    <property type="match status" value="1"/>
</dbReference>
<feature type="compositionally biased region" description="Basic and acidic residues" evidence="6">
    <location>
        <begin position="412"/>
        <end position="435"/>
    </location>
</feature>
<evidence type="ECO:0000313" key="8">
    <source>
        <dbReference type="EMBL" id="KAF5731297.1"/>
    </source>
</evidence>
<dbReference type="AlphaFoldDB" id="A0A7J7CBQ4"/>
<organism evidence="8 9">
    <name type="scientific">Tripterygium wilfordii</name>
    <name type="common">Thunder God vine</name>
    <dbReference type="NCBI Taxonomy" id="458696"/>
    <lineage>
        <taxon>Eukaryota</taxon>
        <taxon>Viridiplantae</taxon>
        <taxon>Streptophyta</taxon>
        <taxon>Embryophyta</taxon>
        <taxon>Tracheophyta</taxon>
        <taxon>Spermatophyta</taxon>
        <taxon>Magnoliopsida</taxon>
        <taxon>eudicotyledons</taxon>
        <taxon>Gunneridae</taxon>
        <taxon>Pentapetalae</taxon>
        <taxon>rosids</taxon>
        <taxon>fabids</taxon>
        <taxon>Celastrales</taxon>
        <taxon>Celastraceae</taxon>
        <taxon>Tripterygium</taxon>
    </lineage>
</organism>
<dbReference type="InterPro" id="IPR003959">
    <property type="entry name" value="ATPase_AAA_core"/>
</dbReference>
<dbReference type="InterPro" id="IPR058017">
    <property type="entry name" value="At3g28540-like_C"/>
</dbReference>
<dbReference type="InterPro" id="IPR025753">
    <property type="entry name" value="AAA_N_dom"/>
</dbReference>
<dbReference type="SUPFAM" id="SSF52540">
    <property type="entry name" value="P-loop containing nucleoside triphosphate hydrolases"/>
    <property type="match status" value="1"/>
</dbReference>